<dbReference type="Proteomes" id="UP000243217">
    <property type="component" value="Unassembled WGS sequence"/>
</dbReference>
<proteinExistence type="predicted"/>
<dbReference type="EMBL" id="JNBS01000691">
    <property type="protein sequence ID" value="OQS04035.1"/>
    <property type="molecule type" value="Genomic_DNA"/>
</dbReference>
<gene>
    <name evidence="2" type="ORF">THRCLA_03688</name>
</gene>
<accession>A0A1W0A188</accession>
<dbReference type="InterPro" id="IPR028119">
    <property type="entry name" value="Snapin/Pallidin/Snn1"/>
</dbReference>
<evidence type="ECO:0000313" key="2">
    <source>
        <dbReference type="EMBL" id="OQS04035.1"/>
    </source>
</evidence>
<feature type="compositionally biased region" description="Acidic residues" evidence="1">
    <location>
        <begin position="130"/>
        <end position="139"/>
    </location>
</feature>
<evidence type="ECO:0000256" key="1">
    <source>
        <dbReference type="SAM" id="MobiDB-lite"/>
    </source>
</evidence>
<evidence type="ECO:0000313" key="3">
    <source>
        <dbReference type="Proteomes" id="UP000243217"/>
    </source>
</evidence>
<organism evidence="2 3">
    <name type="scientific">Thraustotheca clavata</name>
    <dbReference type="NCBI Taxonomy" id="74557"/>
    <lineage>
        <taxon>Eukaryota</taxon>
        <taxon>Sar</taxon>
        <taxon>Stramenopiles</taxon>
        <taxon>Oomycota</taxon>
        <taxon>Saprolegniomycetes</taxon>
        <taxon>Saprolegniales</taxon>
        <taxon>Achlyaceae</taxon>
        <taxon>Thraustotheca</taxon>
    </lineage>
</organism>
<reference evidence="2 3" key="1">
    <citation type="journal article" date="2014" name="Genome Biol. Evol.">
        <title>The secreted proteins of Achlya hypogyna and Thraustotheca clavata identify the ancestral oomycete secretome and reveal gene acquisitions by horizontal gene transfer.</title>
        <authorList>
            <person name="Misner I."/>
            <person name="Blouin N."/>
            <person name="Leonard G."/>
            <person name="Richards T.A."/>
            <person name="Lane C.E."/>
        </authorList>
    </citation>
    <scope>NUCLEOTIDE SEQUENCE [LARGE SCALE GENOMIC DNA]</scope>
    <source>
        <strain evidence="2 3">ATCC 34112</strain>
    </source>
</reference>
<feature type="region of interest" description="Disordered" evidence="1">
    <location>
        <begin position="117"/>
        <end position="139"/>
    </location>
</feature>
<dbReference type="Pfam" id="PF14712">
    <property type="entry name" value="Snapin_Pallidin"/>
    <property type="match status" value="1"/>
</dbReference>
<evidence type="ECO:0008006" key="4">
    <source>
        <dbReference type="Google" id="ProtNLM"/>
    </source>
</evidence>
<keyword evidence="3" id="KW-1185">Reference proteome</keyword>
<name>A0A1W0A188_9STRA</name>
<dbReference type="OrthoDB" id="77797at2759"/>
<dbReference type="AlphaFoldDB" id="A0A1W0A188"/>
<sequence>MSTSDACEHEICEGEYISPESATTQLAMGMYMTLWPKIEKCDGYVGMLLDTQECLQEKIEELMVLLDGGVEGNAESPLVKYASRLKQFPQRVLALQTKLEGIRMMLASLRKPRVVIQDPPPNSGLKSIEPVEEDDVADN</sequence>
<comment type="caution">
    <text evidence="2">The sequence shown here is derived from an EMBL/GenBank/DDBJ whole genome shotgun (WGS) entry which is preliminary data.</text>
</comment>
<protein>
    <recommendedName>
        <fullName evidence="4">Biogenesis of lysosome-related organelles complex 1 subunit 7</fullName>
    </recommendedName>
</protein>